<dbReference type="EMBL" id="CP032125">
    <property type="protein sequence ID" value="AXX96494.1"/>
    <property type="molecule type" value="Genomic_DNA"/>
</dbReference>
<dbReference type="GO" id="GO:0005829">
    <property type="term" value="C:cytosol"/>
    <property type="evidence" value="ECO:0007669"/>
    <property type="project" value="TreeGrafter"/>
</dbReference>
<dbReference type="InterPro" id="IPR050155">
    <property type="entry name" value="HAD-like_hydrolase_sf"/>
</dbReference>
<dbReference type="InterPro" id="IPR023198">
    <property type="entry name" value="PGP-like_dom2"/>
</dbReference>
<evidence type="ECO:0000313" key="2">
    <source>
        <dbReference type="Proteomes" id="UP000261704"/>
    </source>
</evidence>
<proteinExistence type="predicted"/>
<evidence type="ECO:0000313" key="1">
    <source>
        <dbReference type="EMBL" id="AXX96494.1"/>
    </source>
</evidence>
<dbReference type="AlphaFoldDB" id="A0A347UCB6"/>
<protein>
    <submittedName>
        <fullName evidence="1">HAD family hydrolase</fullName>
    </submittedName>
</protein>
<dbReference type="InterPro" id="IPR023214">
    <property type="entry name" value="HAD_sf"/>
</dbReference>
<dbReference type="PANTHER" id="PTHR43434">
    <property type="entry name" value="PHOSPHOGLYCOLATE PHOSPHATASE"/>
    <property type="match status" value="1"/>
</dbReference>
<dbReference type="GO" id="GO:0016787">
    <property type="term" value="F:hydrolase activity"/>
    <property type="evidence" value="ECO:0007669"/>
    <property type="project" value="UniProtKB-KW"/>
</dbReference>
<dbReference type="Pfam" id="PF13419">
    <property type="entry name" value="HAD_2"/>
    <property type="match status" value="1"/>
</dbReference>
<dbReference type="Gene3D" id="3.40.50.1000">
    <property type="entry name" value="HAD superfamily/HAD-like"/>
    <property type="match status" value="1"/>
</dbReference>
<keyword evidence="1" id="KW-0378">Hydrolase</keyword>
<dbReference type="Gene3D" id="1.10.150.240">
    <property type="entry name" value="Putative phosphatase, domain 2"/>
    <property type="match status" value="1"/>
</dbReference>
<dbReference type="InterPro" id="IPR036412">
    <property type="entry name" value="HAD-like_sf"/>
</dbReference>
<organism evidence="1 2">
    <name type="scientific">Profundibacter amoris</name>
    <dbReference type="NCBI Taxonomy" id="2171755"/>
    <lineage>
        <taxon>Bacteria</taxon>
        <taxon>Pseudomonadati</taxon>
        <taxon>Pseudomonadota</taxon>
        <taxon>Alphaproteobacteria</taxon>
        <taxon>Rhodobacterales</taxon>
        <taxon>Paracoccaceae</taxon>
        <taxon>Profundibacter</taxon>
    </lineage>
</organism>
<accession>A0A347UCB6</accession>
<gene>
    <name evidence="1" type="ORF">BAR1_00215</name>
</gene>
<dbReference type="KEGG" id="pamo:BAR1_00215"/>
<name>A0A347UCB6_9RHOB</name>
<sequence>MKTVFLDLDGTLTDPKIGITKSFIHALEKLDLPAPHMDELEWVIGPSLMDSFTRMQVPDPQLAINLYRERYTSVGLFENSLYSDIIPALEQLQGADYRMCLATAKPHAYARKITAHFGIAPFLNHEFGPELDGTRNNKADLLAHALELTGIDPAQSVMVGDRHHDFDAARAVGMKAVAVTWGYGSAEEWATADVVCEVPQDLPAVIREILPL</sequence>
<dbReference type="OrthoDB" id="9793014at2"/>
<dbReference type="GO" id="GO:0004713">
    <property type="term" value="F:protein tyrosine kinase activity"/>
    <property type="evidence" value="ECO:0007669"/>
    <property type="project" value="TreeGrafter"/>
</dbReference>
<dbReference type="SUPFAM" id="SSF56784">
    <property type="entry name" value="HAD-like"/>
    <property type="match status" value="1"/>
</dbReference>
<keyword evidence="2" id="KW-1185">Reference proteome</keyword>
<reference evidence="1 2" key="1">
    <citation type="submission" date="2018-09" db="EMBL/GenBank/DDBJ databases">
        <title>Profundibacter amoris BAR1 gen. nov., sp. nov., a new member of the Roseobacter clade isolated at Lokis Castle Vent Field on the Arctic Mid-Oceanic Ridge.</title>
        <authorList>
            <person name="Le Moine Bauer S."/>
            <person name="Sjoeberg A.G."/>
            <person name="L'Haridon S."/>
            <person name="Stokke R."/>
            <person name="Roalkvam I."/>
            <person name="Steen I.H."/>
            <person name="Dahle H."/>
        </authorList>
    </citation>
    <scope>NUCLEOTIDE SEQUENCE [LARGE SCALE GENOMIC DNA]</scope>
    <source>
        <strain evidence="1 2">BAR1</strain>
    </source>
</reference>
<dbReference type="Proteomes" id="UP000261704">
    <property type="component" value="Chromosome"/>
</dbReference>
<dbReference type="PANTHER" id="PTHR43434:SF20">
    <property type="entry name" value="5'-NUCLEOTIDASE"/>
    <property type="match status" value="1"/>
</dbReference>
<dbReference type="RefSeq" id="WP_118941152.1">
    <property type="nucleotide sequence ID" value="NZ_CP032125.1"/>
</dbReference>
<dbReference type="InterPro" id="IPR041492">
    <property type="entry name" value="HAD_2"/>
</dbReference>